<protein>
    <submittedName>
        <fullName evidence="5">Amino acid adenylation domain-containing protein</fullName>
    </submittedName>
</protein>
<dbReference type="Pfam" id="PF00550">
    <property type="entry name" value="PP-binding"/>
    <property type="match status" value="1"/>
</dbReference>
<evidence type="ECO:0000259" key="4">
    <source>
        <dbReference type="PROSITE" id="PS50075"/>
    </source>
</evidence>
<dbReference type="InterPro" id="IPR009081">
    <property type="entry name" value="PP-bd_ACP"/>
</dbReference>
<dbReference type="PANTHER" id="PTHR45527:SF1">
    <property type="entry name" value="FATTY ACID SYNTHASE"/>
    <property type="match status" value="1"/>
</dbReference>
<organism evidence="5 6">
    <name type="scientific">Chitinophaga varians</name>
    <dbReference type="NCBI Taxonomy" id="2202339"/>
    <lineage>
        <taxon>Bacteria</taxon>
        <taxon>Pseudomonadati</taxon>
        <taxon>Bacteroidota</taxon>
        <taxon>Chitinophagia</taxon>
        <taxon>Chitinophagales</taxon>
        <taxon>Chitinophagaceae</taxon>
        <taxon>Chitinophaga</taxon>
    </lineage>
</organism>
<comment type="caution">
    <text evidence="5">The sequence shown here is derived from an EMBL/GenBank/DDBJ whole genome shotgun (WGS) entry which is preliminary data.</text>
</comment>
<dbReference type="Pfam" id="PF00668">
    <property type="entry name" value="Condensation"/>
    <property type="match status" value="1"/>
</dbReference>
<dbReference type="Gene3D" id="3.30.559.10">
    <property type="entry name" value="Chloramphenicol acetyltransferase-like domain"/>
    <property type="match status" value="1"/>
</dbReference>
<feature type="domain" description="Carrier" evidence="4">
    <location>
        <begin position="543"/>
        <end position="618"/>
    </location>
</feature>
<comment type="cofactor">
    <cofactor evidence="1">
        <name>pantetheine 4'-phosphate</name>
        <dbReference type="ChEBI" id="CHEBI:47942"/>
    </cofactor>
</comment>
<dbReference type="InterPro" id="IPR036736">
    <property type="entry name" value="ACP-like_sf"/>
</dbReference>
<dbReference type="SUPFAM" id="SSF56801">
    <property type="entry name" value="Acetyl-CoA synthetase-like"/>
    <property type="match status" value="1"/>
</dbReference>
<dbReference type="Gene3D" id="3.40.50.12780">
    <property type="entry name" value="N-terminal domain of ligase-like"/>
    <property type="match status" value="1"/>
</dbReference>
<dbReference type="CDD" id="cd05930">
    <property type="entry name" value="A_NRPS"/>
    <property type="match status" value="1"/>
</dbReference>
<dbReference type="SUPFAM" id="SSF52777">
    <property type="entry name" value="CoA-dependent acyltransferases"/>
    <property type="match status" value="2"/>
</dbReference>
<dbReference type="CDD" id="cd19531">
    <property type="entry name" value="LCL_NRPS-like"/>
    <property type="match status" value="1"/>
</dbReference>
<name>A0A847S6B8_9BACT</name>
<dbReference type="InterPro" id="IPR006162">
    <property type="entry name" value="Ppantetheine_attach_site"/>
</dbReference>
<dbReference type="InterPro" id="IPR010071">
    <property type="entry name" value="AA_adenyl_dom"/>
</dbReference>
<dbReference type="GO" id="GO:0031177">
    <property type="term" value="F:phosphopantetheine binding"/>
    <property type="evidence" value="ECO:0007669"/>
    <property type="project" value="TreeGrafter"/>
</dbReference>
<dbReference type="GO" id="GO:0003824">
    <property type="term" value="F:catalytic activity"/>
    <property type="evidence" value="ECO:0007669"/>
    <property type="project" value="InterPro"/>
</dbReference>
<dbReference type="NCBIfam" id="TIGR01733">
    <property type="entry name" value="AA-adenyl-dom"/>
    <property type="match status" value="1"/>
</dbReference>
<dbReference type="Pfam" id="PF00501">
    <property type="entry name" value="AMP-binding"/>
    <property type="match status" value="1"/>
</dbReference>
<evidence type="ECO:0000256" key="1">
    <source>
        <dbReference type="ARBA" id="ARBA00001957"/>
    </source>
</evidence>
<dbReference type="EMBL" id="JABAIA010000004">
    <property type="protein sequence ID" value="NLR68628.1"/>
    <property type="molecule type" value="Genomic_DNA"/>
</dbReference>
<keyword evidence="2" id="KW-0596">Phosphopantetheine</keyword>
<dbReference type="Pfam" id="PF13193">
    <property type="entry name" value="AMP-binding_C"/>
    <property type="match status" value="1"/>
</dbReference>
<dbReference type="InterPro" id="IPR042099">
    <property type="entry name" value="ANL_N_sf"/>
</dbReference>
<dbReference type="Gene3D" id="3.30.559.30">
    <property type="entry name" value="Nonribosomal peptide synthetase, condensation domain"/>
    <property type="match status" value="1"/>
</dbReference>
<dbReference type="PROSITE" id="PS00012">
    <property type="entry name" value="PHOSPHOPANTETHEINE"/>
    <property type="match status" value="1"/>
</dbReference>
<dbReference type="RefSeq" id="WP_168874589.1">
    <property type="nucleotide sequence ID" value="NZ_JABAIA010000004.1"/>
</dbReference>
<gene>
    <name evidence="5" type="ORF">HGH92_30275</name>
</gene>
<dbReference type="PROSITE" id="PS00455">
    <property type="entry name" value="AMP_BINDING"/>
    <property type="match status" value="1"/>
</dbReference>
<sequence length="1088" mass="122827">MDKKLLHTLLDAAAADHPYSVAIEQQQMHISYGELKYFSDRIAMCLADLQVKKSEIVVVYLPASIAYVVSILGINKRGAIFMPLEPDYPTLRAIGLIRETKASTFITLAAYADTLNEILKQTGSSDAANIVLLKTDALAEIQVQKSDGGVLSPVGDLTNASVYHGNIEQDGDDTNYIIYTSGSTGQPKIIKGRYKSLSHFIHWEVKAFHLNANTRISLLAPVSFDVSLRDIFAPLLAGGTLCIPDAAIKADPRKLLSWITESRITLLHLVPSVFRLLTKELEEKNKQAALLSLSYILLAGEPLHGKDVLAWYKAAGKEIQLVNLYGPSETVLAKIYHLIDPDQGDFNGVMPLGVPLPNTVIIIENQGELCNEGVVGEILIKTPFISNQYLNDPDLNKAKFVQNPLHNDFEDIVYRTGDLGKYLADGVVAFVGRIDNQVKIRGNRVELLEVESEIGRCPGVDLCVVVAMENMDQEKVLVGYFTSGDNVTVAQIREYITPRLPAYMHPSFFLQLDEFPLNLNGKINKKQLPLPEEMLYEKMSFDAPETELEFKIAAIWKEVLFLKKVSVTNSFYELGGHSLSATKVVSLLYRELGVEITLKQFLQQATIRKLADHLTSLEEKKYRPIPPAPEQEVYPLSNAQHRLFILHQTLQNKSAYNMNGVYKVDAGMDVNLLQEAFSRIVSRHEILRTVFMSTGGVLVQQVLNNCTVTISVTEAGDMDHEQLQEALLRNAEKEYDLAAYPLFDLRLFKRNSKEDILQFTIHHIISDGWSSAIILHEIALLYAQLQGQIVQENKVLPPLKIQYKDYAFWQSVRIGNGEMEHHRQYWQKRLDGKNTKLNLPADFPQAQLRQYTGGKNTFVISAELSTVLRNIALDNDTGLFTVLVALTKLWLCRICDQSNVTIGCPVATRSHPDLHQLTGLFLNYLVLYDEISYEQTFKDWLLTVKQTVEEAYEHQEYPYDLIAESAGGQHIHKDIDLYNVLLVMNNSGLNMEWEDGERLKQLMRLEPMPVHDRSAKLPLTLFFDDKPAIGITIEYSTELFREQTVRVIGERLLRLVEIVVENTHATIDNIYQQLNPVKAFKEIIDEDF</sequence>
<evidence type="ECO:0000313" key="5">
    <source>
        <dbReference type="EMBL" id="NLR68628.1"/>
    </source>
</evidence>
<reference evidence="5 6" key="1">
    <citation type="submission" date="2020-04" db="EMBL/GenBank/DDBJ databases">
        <authorList>
            <person name="Yin C."/>
        </authorList>
    </citation>
    <scope>NUCLEOTIDE SEQUENCE [LARGE SCALE GENOMIC DNA]</scope>
    <source>
        <strain evidence="5 6">Ae27</strain>
    </source>
</reference>
<keyword evidence="3" id="KW-0597">Phosphoprotein</keyword>
<dbReference type="PANTHER" id="PTHR45527">
    <property type="entry name" value="NONRIBOSOMAL PEPTIDE SYNTHETASE"/>
    <property type="match status" value="1"/>
</dbReference>
<dbReference type="InterPro" id="IPR045851">
    <property type="entry name" value="AMP-bd_C_sf"/>
</dbReference>
<dbReference type="Gene3D" id="3.30.300.30">
    <property type="match status" value="1"/>
</dbReference>
<dbReference type="InterPro" id="IPR000873">
    <property type="entry name" value="AMP-dep_synth/lig_dom"/>
</dbReference>
<evidence type="ECO:0000256" key="2">
    <source>
        <dbReference type="ARBA" id="ARBA00022450"/>
    </source>
</evidence>
<dbReference type="InterPro" id="IPR001242">
    <property type="entry name" value="Condensation_dom"/>
</dbReference>
<dbReference type="GO" id="GO:0005737">
    <property type="term" value="C:cytoplasm"/>
    <property type="evidence" value="ECO:0007669"/>
    <property type="project" value="TreeGrafter"/>
</dbReference>
<dbReference type="PROSITE" id="PS50075">
    <property type="entry name" value="CARRIER"/>
    <property type="match status" value="1"/>
</dbReference>
<proteinExistence type="predicted"/>
<dbReference type="Gene3D" id="1.10.1200.10">
    <property type="entry name" value="ACP-like"/>
    <property type="match status" value="1"/>
</dbReference>
<evidence type="ECO:0000313" key="6">
    <source>
        <dbReference type="Proteomes" id="UP000570474"/>
    </source>
</evidence>
<dbReference type="AlphaFoldDB" id="A0A847S6B8"/>
<keyword evidence="6" id="KW-1185">Reference proteome</keyword>
<evidence type="ECO:0000256" key="3">
    <source>
        <dbReference type="ARBA" id="ARBA00022553"/>
    </source>
</evidence>
<dbReference type="GO" id="GO:0043041">
    <property type="term" value="P:amino acid activation for nonribosomal peptide biosynthetic process"/>
    <property type="evidence" value="ECO:0007669"/>
    <property type="project" value="TreeGrafter"/>
</dbReference>
<accession>A0A847S6B8</accession>
<dbReference type="InterPro" id="IPR023213">
    <property type="entry name" value="CAT-like_dom_sf"/>
</dbReference>
<dbReference type="Proteomes" id="UP000570474">
    <property type="component" value="Unassembled WGS sequence"/>
</dbReference>
<dbReference type="SUPFAM" id="SSF47336">
    <property type="entry name" value="ACP-like"/>
    <property type="match status" value="1"/>
</dbReference>
<dbReference type="InterPro" id="IPR020845">
    <property type="entry name" value="AMP-binding_CS"/>
</dbReference>
<dbReference type="InterPro" id="IPR025110">
    <property type="entry name" value="AMP-bd_C"/>
</dbReference>
<dbReference type="GO" id="GO:0044550">
    <property type="term" value="P:secondary metabolite biosynthetic process"/>
    <property type="evidence" value="ECO:0007669"/>
    <property type="project" value="TreeGrafter"/>
</dbReference>